<dbReference type="AlphaFoldDB" id="A0A7Z0VHS8"/>
<dbReference type="Gene3D" id="1.25.10.90">
    <property type="match status" value="1"/>
</dbReference>
<reference evidence="1 2" key="1">
    <citation type="submission" date="2016-06" db="EMBL/GenBank/DDBJ databases">
        <title>Genome sequence of endosymbiont of Candidatus Endolucinida thiodiazotropha.</title>
        <authorList>
            <person name="Poehlein A."/>
            <person name="Koenig S."/>
            <person name="Heiden S.E."/>
            <person name="Thuermer A."/>
            <person name="Voget S."/>
            <person name="Daniel R."/>
            <person name="Markert S."/>
            <person name="Gros O."/>
            <person name="Schweder T."/>
        </authorList>
    </citation>
    <scope>NUCLEOTIDE SEQUENCE [LARGE SCALE GENOMIC DNA]</scope>
    <source>
        <strain evidence="1 2">COS</strain>
    </source>
</reference>
<keyword evidence="2" id="KW-1185">Reference proteome</keyword>
<gene>
    <name evidence="1" type="ORF">CODIS_39710</name>
</gene>
<dbReference type="Proteomes" id="UP000094769">
    <property type="component" value="Unassembled WGS sequence"/>
</dbReference>
<dbReference type="InterPro" id="IPR016024">
    <property type="entry name" value="ARM-type_fold"/>
</dbReference>
<evidence type="ECO:0000313" key="2">
    <source>
        <dbReference type="Proteomes" id="UP000094769"/>
    </source>
</evidence>
<protein>
    <submittedName>
        <fullName evidence="1">DNA alkylation repair enzyme</fullName>
    </submittedName>
</protein>
<proteinExistence type="predicted"/>
<dbReference type="CDD" id="cd06561">
    <property type="entry name" value="AlkD_like"/>
    <property type="match status" value="1"/>
</dbReference>
<evidence type="ECO:0000313" key="1">
    <source>
        <dbReference type="EMBL" id="ODJ85792.1"/>
    </source>
</evidence>
<organism evidence="1 2">
    <name type="scientific">Candidatus Thiodiazotropha endolucinida</name>
    <dbReference type="NCBI Taxonomy" id="1655433"/>
    <lineage>
        <taxon>Bacteria</taxon>
        <taxon>Pseudomonadati</taxon>
        <taxon>Pseudomonadota</taxon>
        <taxon>Gammaproteobacteria</taxon>
        <taxon>Chromatiales</taxon>
        <taxon>Sedimenticolaceae</taxon>
        <taxon>Candidatus Thiodiazotropha</taxon>
    </lineage>
</organism>
<accession>A0A7Z0VHS8</accession>
<dbReference type="OrthoDB" id="9775346at2"/>
<dbReference type="EMBL" id="MARB01000035">
    <property type="protein sequence ID" value="ODJ85792.1"/>
    <property type="molecule type" value="Genomic_DNA"/>
</dbReference>
<name>A0A7Z0VHS8_9GAMM</name>
<sequence length="234" mass="27781">MNAKHLRESLRSSADPLIAEHSQRFFKTGKGEYGEGDRFLGIRVPVLRQHARQHRNIPIKQLLQLLRSGYHEERLCALLIMVLKYQSGSDEERETIFQHYLNNTRYINNWDLVDSSAYHIVGVHLENRDRRILHNLAGSESLWERRIAIISTLHFIKKQQYEDTLRISRQLLDDTHDLIHKAVGWMLREVGNRDLSVEQTFLHEHYQSMPRTMLRYAIEKFLQKQRKAYLNGQI</sequence>
<dbReference type="InterPro" id="IPR014825">
    <property type="entry name" value="DNA_alkylation"/>
</dbReference>
<dbReference type="SUPFAM" id="SSF48371">
    <property type="entry name" value="ARM repeat"/>
    <property type="match status" value="1"/>
</dbReference>
<dbReference type="RefSeq" id="WP_069128285.1">
    <property type="nucleotide sequence ID" value="NZ_MARB01000035.1"/>
</dbReference>
<dbReference type="PANTHER" id="PTHR34070:SF1">
    <property type="entry name" value="DNA ALKYLATION REPAIR PROTEIN"/>
    <property type="match status" value="1"/>
</dbReference>
<dbReference type="PANTHER" id="PTHR34070">
    <property type="entry name" value="ARMADILLO-TYPE FOLD"/>
    <property type="match status" value="1"/>
</dbReference>
<dbReference type="Pfam" id="PF08713">
    <property type="entry name" value="DNA_alkylation"/>
    <property type="match status" value="1"/>
</dbReference>
<comment type="caution">
    <text evidence="1">The sequence shown here is derived from an EMBL/GenBank/DDBJ whole genome shotgun (WGS) entry which is preliminary data.</text>
</comment>